<dbReference type="SUPFAM" id="SSF56300">
    <property type="entry name" value="Metallo-dependent phosphatases"/>
    <property type="match status" value="1"/>
</dbReference>
<comment type="similarity">
    <text evidence="1">Belongs to the metallophosphoesterase superfamily. YfcE family.</text>
</comment>
<gene>
    <name evidence="3" type="ORF">IV36_GL000577</name>
</gene>
<dbReference type="InterPro" id="IPR011152">
    <property type="entry name" value="Pesterase_MJ0912"/>
</dbReference>
<organism evidence="3 4">
    <name type="scientific">Liquorilactobacillus mali</name>
    <dbReference type="NCBI Taxonomy" id="1618"/>
    <lineage>
        <taxon>Bacteria</taxon>
        <taxon>Bacillati</taxon>
        <taxon>Bacillota</taxon>
        <taxon>Bacilli</taxon>
        <taxon>Lactobacillales</taxon>
        <taxon>Lactobacillaceae</taxon>
        <taxon>Liquorilactobacillus</taxon>
    </lineage>
</organism>
<dbReference type="GO" id="GO:0005737">
    <property type="term" value="C:cytoplasm"/>
    <property type="evidence" value="ECO:0007669"/>
    <property type="project" value="TreeGrafter"/>
</dbReference>
<accession>A0A0R2FSC9</accession>
<reference evidence="3 4" key="1">
    <citation type="journal article" date="2015" name="Genome Announc.">
        <title>Expanding the biotechnology potential of lactobacilli through comparative genomics of 213 strains and associated genera.</title>
        <authorList>
            <person name="Sun Z."/>
            <person name="Harris H.M."/>
            <person name="McCann A."/>
            <person name="Guo C."/>
            <person name="Argimon S."/>
            <person name="Zhang W."/>
            <person name="Yang X."/>
            <person name="Jeffery I.B."/>
            <person name="Cooney J.C."/>
            <person name="Kagawa T.F."/>
            <person name="Liu W."/>
            <person name="Song Y."/>
            <person name="Salvetti E."/>
            <person name="Wrobel A."/>
            <person name="Rasinkangas P."/>
            <person name="Parkhill J."/>
            <person name="Rea M.C."/>
            <person name="O'Sullivan O."/>
            <person name="Ritari J."/>
            <person name="Douillard F.P."/>
            <person name="Paul Ross R."/>
            <person name="Yang R."/>
            <person name="Briner A.E."/>
            <person name="Felis G.E."/>
            <person name="de Vos W.M."/>
            <person name="Barrangou R."/>
            <person name="Klaenhammer T.R."/>
            <person name="Caufield P.W."/>
            <person name="Cui Y."/>
            <person name="Zhang H."/>
            <person name="O'Toole P.W."/>
        </authorList>
    </citation>
    <scope>NUCLEOTIDE SEQUENCE [LARGE SCALE GENOMIC DNA]</scope>
    <source>
        <strain evidence="3 4">ATCC 27304</strain>
    </source>
</reference>
<protein>
    <submittedName>
        <fullName evidence="3">Metallophosphoesterase</fullName>
    </submittedName>
</protein>
<comment type="caution">
    <text evidence="3">The sequence shown here is derived from an EMBL/GenBank/DDBJ whole genome shotgun (WGS) entry which is preliminary data.</text>
</comment>
<feature type="domain" description="Calcineurin-like phosphoesterase" evidence="2">
    <location>
        <begin position="3"/>
        <end position="207"/>
    </location>
</feature>
<dbReference type="PIRSF" id="PIRSF000883">
    <property type="entry name" value="Pesterase_MJ0912"/>
    <property type="match status" value="1"/>
</dbReference>
<evidence type="ECO:0000256" key="1">
    <source>
        <dbReference type="ARBA" id="ARBA00008950"/>
    </source>
</evidence>
<dbReference type="InterPro" id="IPR050126">
    <property type="entry name" value="Ap4A_hydrolase"/>
</dbReference>
<evidence type="ECO:0000313" key="3">
    <source>
        <dbReference type="EMBL" id="KRN28042.1"/>
    </source>
</evidence>
<dbReference type="Pfam" id="PF12850">
    <property type="entry name" value="Metallophos_2"/>
    <property type="match status" value="1"/>
</dbReference>
<dbReference type="RefSeq" id="WP_056991585.1">
    <property type="nucleotide sequence ID" value="NZ_JATAAJ010000010.1"/>
</dbReference>
<dbReference type="Gene3D" id="3.60.21.10">
    <property type="match status" value="1"/>
</dbReference>
<dbReference type="InterPro" id="IPR029052">
    <property type="entry name" value="Metallo-depent_PP-like"/>
</dbReference>
<name>A0A0R2FSC9_9LACO</name>
<dbReference type="EMBL" id="JQAR01000016">
    <property type="protein sequence ID" value="KRN28042.1"/>
    <property type="molecule type" value="Genomic_DNA"/>
</dbReference>
<dbReference type="PANTHER" id="PTHR42850">
    <property type="entry name" value="METALLOPHOSPHOESTERASE"/>
    <property type="match status" value="1"/>
</dbReference>
<dbReference type="Proteomes" id="UP000051727">
    <property type="component" value="Unassembled WGS sequence"/>
</dbReference>
<dbReference type="PANTHER" id="PTHR42850:SF2">
    <property type="entry name" value="BLL5683 PROTEIN"/>
    <property type="match status" value="1"/>
</dbReference>
<evidence type="ECO:0000259" key="2">
    <source>
        <dbReference type="Pfam" id="PF12850"/>
    </source>
</evidence>
<dbReference type="PATRIC" id="fig|1618.3.peg.578"/>
<dbReference type="InterPro" id="IPR024654">
    <property type="entry name" value="Calcineurin-like_PHP_lpxH"/>
</dbReference>
<dbReference type="AlphaFoldDB" id="A0A0R2FSC9"/>
<evidence type="ECO:0000313" key="4">
    <source>
        <dbReference type="Proteomes" id="UP000051727"/>
    </source>
</evidence>
<dbReference type="OrthoDB" id="9813918at2"/>
<dbReference type="GO" id="GO:0016791">
    <property type="term" value="F:phosphatase activity"/>
    <property type="evidence" value="ECO:0007669"/>
    <property type="project" value="TreeGrafter"/>
</dbReference>
<dbReference type="STRING" id="1618.IV36_GL000577"/>
<proteinExistence type="inferred from homology"/>
<sequence length="263" mass="30637">MAKIAIFSDIHGNLSALNAFYEDSKKENVDDYWFLGDIFGPGPDVQEIWNKFLEINPSIKIRGNWEDFLINSFSKKAKLSNSIELIEKYIIGHLDNPLETCKIVEQWPLHFEKEVNGVRIGLSHNLPNDNQGDSLSVRAESIDLIRLFEKQRQNLDVAIFAHIHHPTMRYIDLNCLSNNMVNYDYTNADERLILNIGSIGLPFDKPTHLYKEKRAEYLLLEVGEHGDINPQFRRIAYDCTLEFEKAFELRLPFKEQYIKNFKS</sequence>